<evidence type="ECO:0000256" key="1">
    <source>
        <dbReference type="SAM" id="SignalP"/>
    </source>
</evidence>
<dbReference type="InterPro" id="IPR010642">
    <property type="entry name" value="Invasion_prot_B"/>
</dbReference>
<gene>
    <name evidence="2" type="ORF">EAT49_15020</name>
</gene>
<dbReference type="AlphaFoldDB" id="A0A3N2QUQ5"/>
<feature type="signal peptide" evidence="1">
    <location>
        <begin position="1"/>
        <end position="34"/>
    </location>
</feature>
<dbReference type="InterPro" id="IPR038696">
    <property type="entry name" value="IalB_sf"/>
</dbReference>
<dbReference type="Gene3D" id="2.60.40.1880">
    <property type="entry name" value="Invasion associated locus B (IalB) protein"/>
    <property type="match status" value="1"/>
</dbReference>
<accession>A0A3N2QUQ5</accession>
<keyword evidence="1" id="KW-0732">Signal</keyword>
<evidence type="ECO:0000313" key="2">
    <source>
        <dbReference type="EMBL" id="ROT98941.1"/>
    </source>
</evidence>
<dbReference type="Pfam" id="PF06776">
    <property type="entry name" value="IalB"/>
    <property type="match status" value="1"/>
</dbReference>
<organism evidence="2 3">
    <name type="scientific">Histidinibacterium lentulum</name>
    <dbReference type="NCBI Taxonomy" id="2480588"/>
    <lineage>
        <taxon>Bacteria</taxon>
        <taxon>Pseudomonadati</taxon>
        <taxon>Pseudomonadota</taxon>
        <taxon>Alphaproteobacteria</taxon>
        <taxon>Rhodobacterales</taxon>
        <taxon>Paracoccaceae</taxon>
        <taxon>Histidinibacterium</taxon>
    </lineage>
</organism>
<comment type="caution">
    <text evidence="2">The sequence shown here is derived from an EMBL/GenBank/DDBJ whole genome shotgun (WGS) entry which is preliminary data.</text>
</comment>
<evidence type="ECO:0008006" key="4">
    <source>
        <dbReference type="Google" id="ProtNLM"/>
    </source>
</evidence>
<protein>
    <recommendedName>
        <fullName evidence="4">Invasion associated locus B family protein</fullName>
    </recommendedName>
</protein>
<dbReference type="OrthoDB" id="7861451at2"/>
<keyword evidence="3" id="KW-1185">Reference proteome</keyword>
<dbReference type="Proteomes" id="UP000268016">
    <property type="component" value="Unassembled WGS sequence"/>
</dbReference>
<name>A0A3N2QUQ5_9RHOB</name>
<reference evidence="2 3" key="1">
    <citation type="submission" date="2018-10" db="EMBL/GenBank/DDBJ databases">
        <title>Histidinibacterium lentulum gen. nov., sp. nov., a marine bacterium from the culture broth of Picochlorum sp. 122.</title>
        <authorList>
            <person name="Wang G."/>
        </authorList>
    </citation>
    <scope>NUCLEOTIDE SEQUENCE [LARGE SCALE GENOMIC DNA]</scope>
    <source>
        <strain evidence="2 3">B17</strain>
    </source>
</reference>
<feature type="chain" id="PRO_5018098336" description="Invasion associated locus B family protein" evidence="1">
    <location>
        <begin position="35"/>
        <end position="172"/>
    </location>
</feature>
<sequence>MSCCVFRARQNMSRALGWVSAVAVAGLAAGPSSASVERFQDWEVACVDGGGCVAATTAVAEDRTWLGTVRVREMDDAGGPVMQILAPAGIHLASGLFVELPGRSVKQATFIRCDAGVCEAQLSLTDAEFQTWRRGLDAEIRYRPHVDVSPIVFEVSLLGITAAMRRARELSE</sequence>
<proteinExistence type="predicted"/>
<evidence type="ECO:0000313" key="3">
    <source>
        <dbReference type="Proteomes" id="UP000268016"/>
    </source>
</evidence>
<dbReference type="EMBL" id="RDRB01000008">
    <property type="protein sequence ID" value="ROT98941.1"/>
    <property type="molecule type" value="Genomic_DNA"/>
</dbReference>